<evidence type="ECO:0000313" key="2">
    <source>
        <dbReference type="Proteomes" id="UP000324897"/>
    </source>
</evidence>
<keyword evidence="2" id="KW-1185">Reference proteome</keyword>
<reference evidence="1 2" key="1">
    <citation type="journal article" date="2019" name="Sci. Rep.">
        <title>A high-quality genome of Eragrostis curvula grass provides insights into Poaceae evolution and supports new strategies to enhance forage quality.</title>
        <authorList>
            <person name="Carballo J."/>
            <person name="Santos B.A.C.M."/>
            <person name="Zappacosta D."/>
            <person name="Garbus I."/>
            <person name="Selva J.P."/>
            <person name="Gallo C.A."/>
            <person name="Diaz A."/>
            <person name="Albertini E."/>
            <person name="Caccamo M."/>
            <person name="Echenique V."/>
        </authorList>
    </citation>
    <scope>NUCLEOTIDE SEQUENCE [LARGE SCALE GENOMIC DNA]</scope>
    <source>
        <strain evidence="2">cv. Victoria</strain>
        <tissue evidence="1">Leaf</tissue>
    </source>
</reference>
<dbReference type="InterPro" id="IPR032675">
    <property type="entry name" value="LRR_dom_sf"/>
</dbReference>
<evidence type="ECO:0008006" key="3">
    <source>
        <dbReference type="Google" id="ProtNLM"/>
    </source>
</evidence>
<dbReference type="OrthoDB" id="694382at2759"/>
<dbReference type="AlphaFoldDB" id="A0A5J9T0G2"/>
<gene>
    <name evidence="1" type="ORF">EJB05_47867</name>
</gene>
<feature type="non-terminal residue" evidence="1">
    <location>
        <position position="1"/>
    </location>
</feature>
<comment type="caution">
    <text evidence="1">The sequence shown here is derived from an EMBL/GenBank/DDBJ whole genome shotgun (WGS) entry which is preliminary data.</text>
</comment>
<dbReference type="Gramene" id="TVU04735">
    <property type="protein sequence ID" value="TVU04735"/>
    <property type="gene ID" value="EJB05_47867"/>
</dbReference>
<evidence type="ECO:0000313" key="1">
    <source>
        <dbReference type="EMBL" id="TVU04735.1"/>
    </source>
</evidence>
<dbReference type="Gene3D" id="3.80.10.10">
    <property type="entry name" value="Ribonuclease Inhibitor"/>
    <property type="match status" value="1"/>
</dbReference>
<dbReference type="EMBL" id="RWGY01000051">
    <property type="protein sequence ID" value="TVU04735.1"/>
    <property type="molecule type" value="Genomic_DNA"/>
</dbReference>
<organism evidence="1 2">
    <name type="scientific">Eragrostis curvula</name>
    <name type="common">weeping love grass</name>
    <dbReference type="NCBI Taxonomy" id="38414"/>
    <lineage>
        <taxon>Eukaryota</taxon>
        <taxon>Viridiplantae</taxon>
        <taxon>Streptophyta</taxon>
        <taxon>Embryophyta</taxon>
        <taxon>Tracheophyta</taxon>
        <taxon>Spermatophyta</taxon>
        <taxon>Magnoliopsida</taxon>
        <taxon>Liliopsida</taxon>
        <taxon>Poales</taxon>
        <taxon>Poaceae</taxon>
        <taxon>PACMAD clade</taxon>
        <taxon>Chloridoideae</taxon>
        <taxon>Eragrostideae</taxon>
        <taxon>Eragrostidinae</taxon>
        <taxon>Eragrostis</taxon>
    </lineage>
</organism>
<dbReference type="Proteomes" id="UP000324897">
    <property type="component" value="Unassembled WGS sequence"/>
</dbReference>
<accession>A0A5J9T0G2</accession>
<protein>
    <recommendedName>
        <fullName evidence="3">NB-ARC domain-containing protein</fullName>
    </recommendedName>
</protein>
<sequence>MLPDGLTSLEWLTIGDCPGIEEFPPDLQQRLPDLKYLGIEGCPDLLRRCGEGGEYFNLISSIPDKDIRVAEDRELPVKRLLPLCGGDSQLRLDLVFDHLLFPEAGQPIESKY</sequence>
<proteinExistence type="predicted"/>
<name>A0A5J9T0G2_9POAL</name>